<feature type="transmembrane region" description="Helical" evidence="6">
    <location>
        <begin position="277"/>
        <end position="299"/>
    </location>
</feature>
<name>A0ABY1ZQ54_9GAMM</name>
<dbReference type="InterPro" id="IPR003838">
    <property type="entry name" value="ABC3_permease_C"/>
</dbReference>
<evidence type="ECO:0000259" key="8">
    <source>
        <dbReference type="Pfam" id="PF12704"/>
    </source>
</evidence>
<feature type="transmembrane region" description="Helical" evidence="6">
    <location>
        <begin position="235"/>
        <end position="257"/>
    </location>
</feature>
<evidence type="ECO:0000313" key="9">
    <source>
        <dbReference type="EMBL" id="TBW57915.1"/>
    </source>
</evidence>
<feature type="transmembrane region" description="Helical" evidence="6">
    <location>
        <begin position="337"/>
        <end position="357"/>
    </location>
</feature>
<feature type="domain" description="MacB-like periplasmic core" evidence="8">
    <location>
        <begin position="394"/>
        <end position="585"/>
    </location>
</feature>
<reference evidence="9 10" key="1">
    <citation type="submission" date="2019-02" db="EMBL/GenBank/DDBJ databases">
        <title>Marinobacter halodurans sp. nov., a marine bacterium isolated from sea tidal flat.</title>
        <authorList>
            <person name="Yoo Y."/>
            <person name="Lee D.W."/>
            <person name="Kim B.S."/>
            <person name="Kim J.-J."/>
        </authorList>
    </citation>
    <scope>NUCLEOTIDE SEQUENCE [LARGE SCALE GENOMIC DNA]</scope>
    <source>
        <strain evidence="9 10">YJ-S3-2</strain>
    </source>
</reference>
<keyword evidence="4 6" id="KW-1133">Transmembrane helix</keyword>
<evidence type="ECO:0000256" key="5">
    <source>
        <dbReference type="ARBA" id="ARBA00023136"/>
    </source>
</evidence>
<evidence type="ECO:0000256" key="2">
    <source>
        <dbReference type="ARBA" id="ARBA00022475"/>
    </source>
</evidence>
<feature type="domain" description="ABC3 transporter permease C-terminal" evidence="7">
    <location>
        <begin position="189"/>
        <end position="296"/>
    </location>
</feature>
<gene>
    <name evidence="9" type="ORF">EZI54_05530</name>
</gene>
<dbReference type="InterPro" id="IPR038766">
    <property type="entry name" value="Membrane_comp_ABC_pdt"/>
</dbReference>
<feature type="domain" description="ABC3 transporter permease C-terminal" evidence="7">
    <location>
        <begin position="618"/>
        <end position="733"/>
    </location>
</feature>
<keyword evidence="2" id="KW-1003">Cell membrane</keyword>
<keyword evidence="3 6" id="KW-0812">Transmembrane</keyword>
<dbReference type="Pfam" id="PF12704">
    <property type="entry name" value="MacB_PCD"/>
    <property type="match status" value="1"/>
</dbReference>
<comment type="subcellular location">
    <subcellularLocation>
        <location evidence="1">Cell membrane</location>
        <topology evidence="1">Multi-pass membrane protein</topology>
    </subcellularLocation>
</comment>
<dbReference type="Pfam" id="PF02687">
    <property type="entry name" value="FtsX"/>
    <property type="match status" value="2"/>
</dbReference>
<feature type="transmembrane region" description="Helical" evidence="6">
    <location>
        <begin position="21"/>
        <end position="39"/>
    </location>
</feature>
<proteinExistence type="predicted"/>
<protein>
    <submittedName>
        <fullName evidence="9">FtsX-like permease family protein</fullName>
    </submittedName>
</protein>
<feature type="transmembrane region" description="Helical" evidence="6">
    <location>
        <begin position="311"/>
        <end position="331"/>
    </location>
</feature>
<feature type="transmembrane region" description="Helical" evidence="6">
    <location>
        <begin position="710"/>
        <end position="729"/>
    </location>
</feature>
<sequence length="751" mass="81590">MTRRSLWLASASHYRRHPLQGGALLLIIILATALWSGVWDLTRQARQSLQQGTGMLEGLQEIRREDGAALTVADFVHLRRSGVCVLPWLESTPPTGQGRVIGIDPLSLGCFADAGMPRLSQRLQDGPFEDIGKVIDQAPAPTAVAGLRLMAPSALDSLPAGYRAVPAEPRLATGELADSFLLNLDALCILVLLITGLLVRSVYLLGLSQRRAGTLLLIRFGVTPARLRGLRLVELVVVSLLGAVPGTLLGLLMAQLFAQGFARVMSGLFDVTLVADAVSWMACLPVPVMIGLVLVWCWFDRPEGEGRHRLGSCRWGCAAAVLLLGVAGLLLADTLVLVFLALALVFLGVGLLTPALLSRGLDRAAGSTSRPMRQWSLRELSVMIRRLGLPVVALQFAAATVIAIQALVSTFEATFYQWLDQRLQGDVYLEIRDTAERSALTDALGRLDLVDHWYTVQRDRAELIQPQTQSVDLLALPSDSLLLHHWSFLGAAADPWARLSEGQVMVNEQLARRLELETGDRLCYRIAGQDVSATVAAVYADYGRPSGELLVAESSLPAGFRAGFTSITVELADGASPEALGAALARTLPDMALDQRDTASVRELATRIFEQTFLLTRAISMLTLVLAAVSLLVLGWVFFGTRRWYFHLLRVWGIGRRELRGRISGLSVSVTLMACLAALPLGILLTWVLVARINPLAFGWSLPMAIYPLFWLQLVVVAGVIGLAIAWLIQRRLGERPPEPVTVGQLQGAER</sequence>
<feature type="transmembrane region" description="Helical" evidence="6">
    <location>
        <begin position="387"/>
        <end position="408"/>
    </location>
</feature>
<feature type="transmembrane region" description="Helical" evidence="6">
    <location>
        <begin position="180"/>
        <end position="203"/>
    </location>
</feature>
<evidence type="ECO:0000256" key="6">
    <source>
        <dbReference type="SAM" id="Phobius"/>
    </source>
</evidence>
<dbReference type="Proteomes" id="UP000313645">
    <property type="component" value="Unassembled WGS sequence"/>
</dbReference>
<feature type="transmembrane region" description="Helical" evidence="6">
    <location>
        <begin position="666"/>
        <end position="690"/>
    </location>
</feature>
<dbReference type="PANTHER" id="PTHR30287:SF2">
    <property type="entry name" value="BLL1001 PROTEIN"/>
    <property type="match status" value="1"/>
</dbReference>
<keyword evidence="10" id="KW-1185">Reference proteome</keyword>
<comment type="caution">
    <text evidence="9">The sequence shown here is derived from an EMBL/GenBank/DDBJ whole genome shotgun (WGS) entry which is preliminary data.</text>
</comment>
<dbReference type="PANTHER" id="PTHR30287">
    <property type="entry name" value="MEMBRANE COMPONENT OF PREDICTED ABC SUPERFAMILY METABOLITE UPTAKE TRANSPORTER"/>
    <property type="match status" value="1"/>
</dbReference>
<accession>A0ABY1ZQ54</accession>
<dbReference type="EMBL" id="SJDL01000006">
    <property type="protein sequence ID" value="TBW57915.1"/>
    <property type="molecule type" value="Genomic_DNA"/>
</dbReference>
<evidence type="ECO:0000256" key="1">
    <source>
        <dbReference type="ARBA" id="ARBA00004651"/>
    </source>
</evidence>
<feature type="transmembrane region" description="Helical" evidence="6">
    <location>
        <begin position="618"/>
        <end position="639"/>
    </location>
</feature>
<evidence type="ECO:0000259" key="7">
    <source>
        <dbReference type="Pfam" id="PF02687"/>
    </source>
</evidence>
<dbReference type="InterPro" id="IPR025857">
    <property type="entry name" value="MacB_PCD"/>
</dbReference>
<keyword evidence="5 6" id="KW-0472">Membrane</keyword>
<evidence type="ECO:0000256" key="3">
    <source>
        <dbReference type="ARBA" id="ARBA00022692"/>
    </source>
</evidence>
<dbReference type="RefSeq" id="WP_131479880.1">
    <property type="nucleotide sequence ID" value="NZ_SJDL01000006.1"/>
</dbReference>
<evidence type="ECO:0000313" key="10">
    <source>
        <dbReference type="Proteomes" id="UP000313645"/>
    </source>
</evidence>
<organism evidence="9 10">
    <name type="scientific">Marinobacter halodurans</name>
    <dbReference type="NCBI Taxonomy" id="2528979"/>
    <lineage>
        <taxon>Bacteria</taxon>
        <taxon>Pseudomonadati</taxon>
        <taxon>Pseudomonadota</taxon>
        <taxon>Gammaproteobacteria</taxon>
        <taxon>Pseudomonadales</taxon>
        <taxon>Marinobacteraceae</taxon>
        <taxon>Marinobacter</taxon>
    </lineage>
</organism>
<evidence type="ECO:0000256" key="4">
    <source>
        <dbReference type="ARBA" id="ARBA00022989"/>
    </source>
</evidence>